<dbReference type="InterPro" id="IPR000639">
    <property type="entry name" value="Epox_hydrolase-like"/>
</dbReference>
<keyword evidence="1 3" id="KW-0474">Menaquinone biosynthesis</keyword>
<comment type="pathway">
    <text evidence="3">Quinol/quinone metabolism; 1,4-dihydroxy-2-naphthoate biosynthesis; 1,4-dihydroxy-2-naphthoate from chorismate: step 3/7.</text>
</comment>
<dbReference type="PANTHER" id="PTHR42916">
    <property type="entry name" value="2-SUCCINYL-5-ENOLPYRUVYL-6-HYDROXY-3-CYCLOHEXENE-1-CARBOXYLATE SYNTHASE"/>
    <property type="match status" value="1"/>
</dbReference>
<dbReference type="Proteomes" id="UP000215545">
    <property type="component" value="Unassembled WGS sequence"/>
</dbReference>
<dbReference type="UniPathway" id="UPA01057">
    <property type="reaction ID" value="UER00900"/>
</dbReference>
<feature type="domain" description="AB hydrolase-1" evidence="4">
    <location>
        <begin position="13"/>
        <end position="240"/>
    </location>
</feature>
<reference evidence="8" key="2">
    <citation type="submission" date="2017-03" db="EMBL/GenBank/DDBJ databases">
        <title>Bacillus sp. V-88(T) DSM27956, whole genome shotgun sequencing project.</title>
        <authorList>
            <person name="Dastager S.G."/>
            <person name="Neurgaonkar P.S."/>
            <person name="Dharne M.S."/>
        </authorList>
    </citation>
    <scope>NUCLEOTIDE SEQUENCE [LARGE SCALE GENOMIC DNA]</scope>
    <source>
        <strain evidence="8">DSM 25145</strain>
    </source>
</reference>
<gene>
    <name evidence="3" type="primary">menH</name>
    <name evidence="5" type="ORF">B1B05_17470</name>
    <name evidence="6" type="ORF">SAMN05443094_11217</name>
</gene>
<evidence type="ECO:0000313" key="5">
    <source>
        <dbReference type="EMBL" id="OXS73929.1"/>
    </source>
</evidence>
<evidence type="ECO:0000259" key="4">
    <source>
        <dbReference type="Pfam" id="PF00561"/>
    </source>
</evidence>
<evidence type="ECO:0000256" key="1">
    <source>
        <dbReference type="ARBA" id="ARBA00022428"/>
    </source>
</evidence>
<dbReference type="PRINTS" id="PR00111">
    <property type="entry name" value="ABHYDROLASE"/>
</dbReference>
<comment type="similarity">
    <text evidence="3">Belongs to the AB hydrolase superfamily. MenH family.</text>
</comment>
<reference evidence="5" key="3">
    <citation type="submission" date="2017-03" db="EMBL/GenBank/DDBJ databases">
        <authorList>
            <person name="Dastager S.G."/>
            <person name="Neurgaonkar P.S."/>
            <person name="Dharne M.S."/>
        </authorList>
    </citation>
    <scope>NUCLEOTIDE SEQUENCE</scope>
    <source>
        <strain evidence="5">DSM 25145</strain>
    </source>
</reference>
<dbReference type="HAMAP" id="MF_01660">
    <property type="entry name" value="MenH"/>
    <property type="match status" value="1"/>
</dbReference>
<evidence type="ECO:0000256" key="2">
    <source>
        <dbReference type="ARBA" id="ARBA00023239"/>
    </source>
</evidence>
<dbReference type="InterPro" id="IPR029058">
    <property type="entry name" value="AB_hydrolase_fold"/>
</dbReference>
<dbReference type="RefSeq" id="WP_045852503.1">
    <property type="nucleotide sequence ID" value="NZ_FTLX01000012.1"/>
</dbReference>
<organism evidence="6 7">
    <name type="scientific">Domibacillus enclensis</name>
    <dbReference type="NCBI Taxonomy" id="1017273"/>
    <lineage>
        <taxon>Bacteria</taxon>
        <taxon>Bacillati</taxon>
        <taxon>Bacillota</taxon>
        <taxon>Bacilli</taxon>
        <taxon>Bacillales</taxon>
        <taxon>Bacillaceae</taxon>
        <taxon>Domibacillus</taxon>
    </lineage>
</organism>
<accession>A0A1N7C8C2</accession>
<keyword evidence="2 3" id="KW-0456">Lyase</keyword>
<dbReference type="EC" id="4.2.99.20" evidence="3"/>
<dbReference type="OrthoDB" id="9808398at2"/>
<dbReference type="Gene3D" id="3.40.50.1820">
    <property type="entry name" value="alpha/beta hydrolase"/>
    <property type="match status" value="1"/>
</dbReference>
<comment type="pathway">
    <text evidence="3">Quinol/quinone metabolism; menaquinone biosynthesis.</text>
</comment>
<dbReference type="NCBIfam" id="TIGR03695">
    <property type="entry name" value="menH_SHCHC"/>
    <property type="match status" value="1"/>
</dbReference>
<dbReference type="EMBL" id="MWSK01000012">
    <property type="protein sequence ID" value="OXS73929.1"/>
    <property type="molecule type" value="Genomic_DNA"/>
</dbReference>
<evidence type="ECO:0000313" key="7">
    <source>
        <dbReference type="Proteomes" id="UP000186385"/>
    </source>
</evidence>
<sequence length="264" mass="29981">MKFFYEIQGAGEPVLLLHGFTGSAQTWKELTPLLPFQLVLPDLAGHGRTQRPADRLEAEAVHLKKMMAKAGYDSFHLIGYSMGGRLALSLALLYPDQIKSLILESASPGLRTDAERKERVKADEQLAQRIENEGIPSFVDYWESIPMFHTQQALPFSDRQKIRRERLSHREQGLASSLRFMGTGAQPSYWNRLDELRMRVLILTGTEDEKFTSIARKMKERIPMSEWIEFQGAGHAIHVEQREKFGTIVKTFLLNQKGGNANGI</sequence>
<reference evidence="6 7" key="1">
    <citation type="submission" date="2017-01" db="EMBL/GenBank/DDBJ databases">
        <authorList>
            <person name="Mah S.A."/>
            <person name="Swanson W.J."/>
            <person name="Moy G.W."/>
            <person name="Vacquier V.D."/>
        </authorList>
    </citation>
    <scope>NUCLEOTIDE SEQUENCE [LARGE SCALE GENOMIC DNA]</scope>
    <source>
        <strain evidence="6 7">NIO-1016</strain>
    </source>
</reference>
<dbReference type="GO" id="GO:0070205">
    <property type="term" value="F:2-succinyl-6-hydroxy-2,4-cyclohexadiene-1-carboxylate synthase activity"/>
    <property type="evidence" value="ECO:0007669"/>
    <property type="project" value="UniProtKB-UniRule"/>
</dbReference>
<dbReference type="GO" id="GO:0009234">
    <property type="term" value="P:menaquinone biosynthetic process"/>
    <property type="evidence" value="ECO:0007669"/>
    <property type="project" value="UniProtKB-UniRule"/>
</dbReference>
<proteinExistence type="inferred from homology"/>
<dbReference type="SUPFAM" id="SSF53474">
    <property type="entry name" value="alpha/beta-Hydrolases"/>
    <property type="match status" value="1"/>
</dbReference>
<comment type="catalytic activity">
    <reaction evidence="3">
        <text>5-enolpyruvoyl-6-hydroxy-2-succinyl-cyclohex-3-ene-1-carboxylate = (1R,6R)-6-hydroxy-2-succinyl-cyclohexa-2,4-diene-1-carboxylate + pyruvate</text>
        <dbReference type="Rhea" id="RHEA:25597"/>
        <dbReference type="ChEBI" id="CHEBI:15361"/>
        <dbReference type="ChEBI" id="CHEBI:58689"/>
        <dbReference type="ChEBI" id="CHEBI:58818"/>
        <dbReference type="EC" id="4.2.99.20"/>
    </reaction>
</comment>
<evidence type="ECO:0000313" key="6">
    <source>
        <dbReference type="EMBL" id="SIR59816.1"/>
    </source>
</evidence>
<dbReference type="EMBL" id="FTLX01000012">
    <property type="protein sequence ID" value="SIR59816.1"/>
    <property type="molecule type" value="Genomic_DNA"/>
</dbReference>
<name>A0A1N7C8C2_9BACI</name>
<evidence type="ECO:0000313" key="8">
    <source>
        <dbReference type="Proteomes" id="UP000215545"/>
    </source>
</evidence>
<dbReference type="UniPathway" id="UPA00079"/>
<protein>
    <recommendedName>
        <fullName evidence="3">Putative 2-succinyl-6-hydroxy-2,4-cyclohexadiene-1-carboxylate synthase</fullName>
        <shortName evidence="3">SHCHC synthase</shortName>
        <ecNumber evidence="3">4.2.99.20</ecNumber>
    </recommendedName>
</protein>
<dbReference type="PRINTS" id="PR00412">
    <property type="entry name" value="EPOXHYDRLASE"/>
</dbReference>
<dbReference type="AlphaFoldDB" id="A0A1N7C8C2"/>
<dbReference type="STRING" id="1017273.SAMN05443094_11217"/>
<dbReference type="InterPro" id="IPR022485">
    <property type="entry name" value="SHCHC_synthase_MenH"/>
</dbReference>
<comment type="subunit">
    <text evidence="3">Monomer.</text>
</comment>
<comment type="function">
    <text evidence="3">Catalyzes a proton abstraction reaction that results in 2,5-elimination of pyruvate from 2-succinyl-5-enolpyruvyl-6-hydroxy-3-cyclohexene-1-carboxylate (SEPHCHC) and the formation of 2-succinyl-6-hydroxy-2,4-cyclohexadiene-1-carboxylate (SHCHC).</text>
</comment>
<dbReference type="PANTHER" id="PTHR42916:SF1">
    <property type="entry name" value="PROTEIN PHYLLO, CHLOROPLASTIC"/>
    <property type="match status" value="1"/>
</dbReference>
<evidence type="ECO:0000256" key="3">
    <source>
        <dbReference type="HAMAP-Rule" id="MF_01660"/>
    </source>
</evidence>
<dbReference type="Proteomes" id="UP000186385">
    <property type="component" value="Unassembled WGS sequence"/>
</dbReference>
<dbReference type="Pfam" id="PF00561">
    <property type="entry name" value="Abhydrolase_1"/>
    <property type="match status" value="1"/>
</dbReference>
<dbReference type="InterPro" id="IPR000073">
    <property type="entry name" value="AB_hydrolase_1"/>
</dbReference>
<keyword evidence="8" id="KW-1185">Reference proteome</keyword>